<dbReference type="InterPro" id="IPR014710">
    <property type="entry name" value="RmlC-like_jellyroll"/>
</dbReference>
<evidence type="ECO:0000313" key="4">
    <source>
        <dbReference type="EMBL" id="OQR87611.1"/>
    </source>
</evidence>
<dbReference type="Pfam" id="PF13621">
    <property type="entry name" value="Cupin_8"/>
    <property type="match status" value="1"/>
</dbReference>
<dbReference type="EMBL" id="JNBR01001431">
    <property type="protein sequence ID" value="OQR87611.1"/>
    <property type="molecule type" value="Genomic_DNA"/>
</dbReference>
<dbReference type="OrthoDB" id="415358at2759"/>
<keyword evidence="1" id="KW-0732">Signal</keyword>
<feature type="signal peptide" evidence="1">
    <location>
        <begin position="1"/>
        <end position="17"/>
    </location>
</feature>
<organism evidence="3">
    <name type="scientific">Achlya hypogyna</name>
    <name type="common">Oomycete</name>
    <name type="synonym">Protoachlya hypogyna</name>
    <dbReference type="NCBI Taxonomy" id="1202772"/>
    <lineage>
        <taxon>Eukaryota</taxon>
        <taxon>Sar</taxon>
        <taxon>Stramenopiles</taxon>
        <taxon>Oomycota</taxon>
        <taxon>Saprolegniomycetes</taxon>
        <taxon>Saprolegniales</taxon>
        <taxon>Achlyaceae</taxon>
        <taxon>Achlya</taxon>
    </lineage>
</organism>
<evidence type="ECO:0000313" key="3">
    <source>
        <dbReference type="EMBL" id="AIG56154.1"/>
    </source>
</evidence>
<sequence length="464" mass="51414">MIVSASFVVVVAAIAVASPFDGASLNASCRSFVYNGPAGGHLLAFREAKAAFAAEDLCFVEQVSALPSPSLLYYPKHDASAARTCLLPGLPPVQAFSGLMTADSIVHFVNRHAHTFRALGGSLQPISATVHRLESELYTVDAPECESVDASEMTEAHFRAQVLGNKPLIIRNAATKAMLSSKWSTQSLLERIGTNDVHVKVSPNGNFEGCEPLAWWEGADVPIPAFVEAHLESPDTVLVRPAATNMPFADFVRRLHEAQASPTSYYLEYLSLTTYAPELLSDIPSYAWADFLQLHVQNLWFGDGKSVGKLHFDAFENIMVMVAGAKEFVLYDPSDNTRFYEGHIREAKYRLHNGDTFTRDDLMESTSMVNSPVDIDAPDLQRYPRFAAARPMTCKIHQGDALYLPSFWWHEVRSSPAEDDPRNVAVNFWYTPVYTKDFPCSTCPLQYNPDYLHLLEAVAPKDEL</sequence>
<dbReference type="SUPFAM" id="SSF51197">
    <property type="entry name" value="Clavaminate synthase-like"/>
    <property type="match status" value="1"/>
</dbReference>
<feature type="chain" id="PRO_5002027476" evidence="1">
    <location>
        <begin position="18"/>
        <end position="464"/>
    </location>
</feature>
<dbReference type="PROSITE" id="PS51184">
    <property type="entry name" value="JMJC"/>
    <property type="match status" value="1"/>
</dbReference>
<evidence type="ECO:0000259" key="2">
    <source>
        <dbReference type="PROSITE" id="PS51184"/>
    </source>
</evidence>
<proteinExistence type="predicted"/>
<dbReference type="Proteomes" id="UP000243579">
    <property type="component" value="Unassembled WGS sequence"/>
</dbReference>
<evidence type="ECO:0000256" key="1">
    <source>
        <dbReference type="SAM" id="SignalP"/>
    </source>
</evidence>
<dbReference type="STRING" id="1202772.A0A0A7CNZ7"/>
<evidence type="ECO:0000313" key="5">
    <source>
        <dbReference type="Proteomes" id="UP000243579"/>
    </source>
</evidence>
<name>A0A0A7CNZ7_ACHHY</name>
<dbReference type="PANTHER" id="PTHR12461:SF83">
    <property type="entry name" value="JMJC DOMAIN-CONTAINING PROTEIN"/>
    <property type="match status" value="1"/>
</dbReference>
<accession>A0A0A7CNZ7</accession>
<feature type="domain" description="JmjC" evidence="2">
    <location>
        <begin position="272"/>
        <end position="447"/>
    </location>
</feature>
<dbReference type="Gene3D" id="2.60.120.10">
    <property type="entry name" value="Jelly Rolls"/>
    <property type="match status" value="1"/>
</dbReference>
<protein>
    <submittedName>
        <fullName evidence="4">Phospholipase A2, group IVB</fullName>
    </submittedName>
    <submittedName>
        <fullName evidence="3">Secreted protein</fullName>
    </submittedName>
</protein>
<reference evidence="3 5" key="1">
    <citation type="journal article" date="2014" name="Genome Biol. Evol.">
        <title>The secreted proteins of Achlya hypogyna and Thraustotheca clavata identify the ancestral oomycete secretome and reveal gene acquisitions by horizontal gene transfer.</title>
        <authorList>
            <person name="Misner I."/>
            <person name="Blouin N."/>
            <person name="Leonard G."/>
            <person name="Richards T.A."/>
            <person name="Lane C.E."/>
        </authorList>
    </citation>
    <scope>NUCLEOTIDE SEQUENCE</scope>
    <source>
        <strain evidence="3 5">ATCC 48635</strain>
    </source>
</reference>
<keyword evidence="5" id="KW-1185">Reference proteome</keyword>
<dbReference type="EMBL" id="KM038693">
    <property type="protein sequence ID" value="AIG56154.1"/>
    <property type="molecule type" value="Genomic_DNA"/>
</dbReference>
<dbReference type="SMART" id="SM00558">
    <property type="entry name" value="JmjC"/>
    <property type="match status" value="1"/>
</dbReference>
<dbReference type="InterPro" id="IPR003347">
    <property type="entry name" value="JmjC_dom"/>
</dbReference>
<gene>
    <name evidence="4" type="ORF">ACHHYP_08495</name>
</gene>
<dbReference type="AlphaFoldDB" id="A0A0A7CNZ7"/>
<dbReference type="PANTHER" id="PTHR12461">
    <property type="entry name" value="HYPOXIA-INDUCIBLE FACTOR 1 ALPHA INHIBITOR-RELATED"/>
    <property type="match status" value="1"/>
</dbReference>
<dbReference type="InterPro" id="IPR041667">
    <property type="entry name" value="Cupin_8"/>
</dbReference>